<dbReference type="InterPro" id="IPR038438">
    <property type="entry name" value="PepN_Ig-like_sf"/>
</dbReference>
<comment type="cofactor">
    <cofactor evidence="2">
        <name>Zn(2+)</name>
        <dbReference type="ChEBI" id="CHEBI:29105"/>
    </cofactor>
</comment>
<dbReference type="GO" id="GO:0008270">
    <property type="term" value="F:zinc ion binding"/>
    <property type="evidence" value="ECO:0007669"/>
    <property type="project" value="InterPro"/>
</dbReference>
<keyword evidence="11" id="KW-0482">Metalloprotease</keyword>
<evidence type="ECO:0000313" key="15">
    <source>
        <dbReference type="EMBL" id="BCO09471.1"/>
    </source>
</evidence>
<keyword evidence="6 15" id="KW-0031">Aminopeptidase</keyword>
<dbReference type="GO" id="GO:0006508">
    <property type="term" value="P:proteolysis"/>
    <property type="evidence" value="ECO:0007669"/>
    <property type="project" value="UniProtKB-KW"/>
</dbReference>
<evidence type="ECO:0000256" key="3">
    <source>
        <dbReference type="ARBA" id="ARBA00010136"/>
    </source>
</evidence>
<dbReference type="SUPFAM" id="SSF55486">
    <property type="entry name" value="Metalloproteases ('zincins'), catalytic domain"/>
    <property type="match status" value="1"/>
</dbReference>
<dbReference type="SUPFAM" id="SSF63737">
    <property type="entry name" value="Leukotriene A4 hydrolase N-terminal domain"/>
    <property type="match status" value="1"/>
</dbReference>
<gene>
    <name evidence="15" type="primary">pepN</name>
    <name evidence="15" type="ORF">GF1_18470</name>
</gene>
<dbReference type="KEGG" id="ddu:GF1_18470"/>
<keyword evidence="8" id="KW-0479">Metal-binding</keyword>
<dbReference type="PRINTS" id="PR00756">
    <property type="entry name" value="ALADIPTASE"/>
</dbReference>
<feature type="domain" description="Peptidase M1 membrane alanine aminopeptidase" evidence="12">
    <location>
        <begin position="65"/>
        <end position="278"/>
    </location>
</feature>
<dbReference type="PANTHER" id="PTHR46322:SF1">
    <property type="entry name" value="PUROMYCIN-SENSITIVE AMINOPEPTIDASE"/>
    <property type="match status" value="1"/>
</dbReference>
<protein>
    <recommendedName>
        <fullName evidence="5">Aminopeptidase N</fullName>
        <ecNumber evidence="4">3.4.11.2</ecNumber>
    </recommendedName>
</protein>
<feature type="domain" description="Peptidase M1 alanyl aminopeptidase Ig-like fold" evidence="13">
    <location>
        <begin position="283"/>
        <end position="387"/>
    </location>
</feature>
<evidence type="ECO:0000256" key="2">
    <source>
        <dbReference type="ARBA" id="ARBA00001947"/>
    </source>
</evidence>
<dbReference type="InterPro" id="IPR001930">
    <property type="entry name" value="Peptidase_M1"/>
</dbReference>
<dbReference type="FunFam" id="1.10.390.10:FF:000002">
    <property type="entry name" value="Aminopeptidase N"/>
    <property type="match status" value="1"/>
</dbReference>
<comment type="similarity">
    <text evidence="3">Belongs to the peptidase M1 family.</text>
</comment>
<evidence type="ECO:0000313" key="16">
    <source>
        <dbReference type="Proteomes" id="UP001063350"/>
    </source>
</evidence>
<evidence type="ECO:0000256" key="4">
    <source>
        <dbReference type="ARBA" id="ARBA00012564"/>
    </source>
</evidence>
<evidence type="ECO:0000256" key="11">
    <source>
        <dbReference type="ARBA" id="ARBA00023049"/>
    </source>
</evidence>
<dbReference type="FunFam" id="2.60.40.1840:FF:000001">
    <property type="entry name" value="Aminopeptidase N"/>
    <property type="match status" value="1"/>
</dbReference>
<dbReference type="GO" id="GO:0016285">
    <property type="term" value="F:alanyl aminopeptidase activity"/>
    <property type="evidence" value="ECO:0007669"/>
    <property type="project" value="UniProtKB-EC"/>
</dbReference>
<evidence type="ECO:0000256" key="9">
    <source>
        <dbReference type="ARBA" id="ARBA00022801"/>
    </source>
</evidence>
<evidence type="ECO:0000256" key="6">
    <source>
        <dbReference type="ARBA" id="ARBA00022438"/>
    </source>
</evidence>
<feature type="domain" description="Peptidase M1 alanyl aminopeptidase C-terminal" evidence="14">
    <location>
        <begin position="391"/>
        <end position="717"/>
    </location>
</feature>
<comment type="catalytic activity">
    <reaction evidence="1">
        <text>Release of an N-terminal amino acid, Xaa-|-Yaa- from a peptide, amide or arylamide. Xaa is preferably Ala, but may be most amino acids including Pro (slow action). When a terminal hydrophobic residue is followed by a prolyl residue, the two may be released as an intact Xaa-Pro dipeptide.</text>
        <dbReference type="EC" id="3.4.11.2"/>
    </reaction>
</comment>
<proteinExistence type="inferred from homology"/>
<dbReference type="InterPro" id="IPR014782">
    <property type="entry name" value="Peptidase_M1_dom"/>
</dbReference>
<sequence length="730" mass="84220">MVEGELEDGRRFATWHDPFPKPSYLFALVAGRLICLEDSFTTMSGREVILRIYVEERNREKCGHAMASLKKAMRWDEEQYGREYDLDVYMIVAVDDFNMGAMENKGLNIFNSKYVLARPETATDSDYDGIEGVIAHEYFHNWTGNRITCRDWFQLSLKEGLTVFRDQEFSADMTSRPVKRIQDVNVIRSYQFREDGGPMAHPVRPESYQEINNFYTLTVYNKGAEVIRMLHTLLGPERFRRGMDLYFDRYDGQAVTCDDFVQAMADAADRDLTEFKRWYSQAGTPVLDVEKAYDPAARIFELTVRQSCPPTPGQPVKKPFTMPLAVGLLDGQGRDMNLVLDGEGEVRGTTAILVLSREEQRFSFTGLDEKPVLSILRNFSAPVRVRMQTTDEELAFRMAHDRDPFNRWDAGQQLSMKYLLQEIHAWRPDGLVSVPEPLLEAVGRILGDREADQAFVALAMQLPTENWISEQLEIIDPEAVFQVRLRFRHAISRALQDELLTTWLNLESREPYRYNAREAGRRSLRNCCLEYLLVVDSHGRVDRELLALGVQQFRNSNNMTEVMAALRAVVNADRASGDALLDDFYGQWHGDPLVVDKWLMLQATCSLPGTLDRVMELTRHPAFSEKNPNKVRALIGAFCQGNQAQFHARDGRGYRFLADWILRLDRLNPQIAARLVTPLTMWRRYDQERQQLMEGELKRLERAKLSRDVREMVEKSLTGVYRILHTFSLK</sequence>
<dbReference type="Pfam" id="PF11940">
    <property type="entry name" value="DUF3458"/>
    <property type="match status" value="1"/>
</dbReference>
<dbReference type="Gene3D" id="1.25.50.10">
    <property type="entry name" value="Peptidase M1, alanyl aminopeptidase, C-terminal domain"/>
    <property type="match status" value="1"/>
</dbReference>
<name>A0A915U9Z6_9BACT</name>
<dbReference type="Gene3D" id="2.60.40.1840">
    <property type="match status" value="1"/>
</dbReference>
<evidence type="ECO:0000256" key="7">
    <source>
        <dbReference type="ARBA" id="ARBA00022670"/>
    </source>
</evidence>
<evidence type="ECO:0000259" key="13">
    <source>
        <dbReference type="Pfam" id="PF11940"/>
    </source>
</evidence>
<dbReference type="EMBL" id="AP024233">
    <property type="protein sequence ID" value="BCO09471.1"/>
    <property type="molecule type" value="Genomic_DNA"/>
</dbReference>
<dbReference type="NCBIfam" id="TIGR02414">
    <property type="entry name" value="pepN_proteo"/>
    <property type="match status" value="1"/>
</dbReference>
<dbReference type="PANTHER" id="PTHR46322">
    <property type="entry name" value="PUROMYCIN-SENSITIVE AMINOPEPTIDASE"/>
    <property type="match status" value="1"/>
</dbReference>
<evidence type="ECO:0000256" key="10">
    <source>
        <dbReference type="ARBA" id="ARBA00022833"/>
    </source>
</evidence>
<dbReference type="Gene3D" id="1.10.390.10">
    <property type="entry name" value="Neutral Protease Domain 2"/>
    <property type="match status" value="1"/>
</dbReference>
<dbReference type="InterPro" id="IPR012779">
    <property type="entry name" value="Peptidase_M1_pepN"/>
</dbReference>
<dbReference type="Pfam" id="PF17432">
    <property type="entry name" value="DUF3458_C"/>
    <property type="match status" value="1"/>
</dbReference>
<keyword evidence="7" id="KW-0645">Protease</keyword>
<dbReference type="Gene3D" id="3.30.2010.30">
    <property type="match status" value="1"/>
</dbReference>
<dbReference type="AlphaFoldDB" id="A0A915U9Z6"/>
<dbReference type="Proteomes" id="UP001063350">
    <property type="component" value="Chromosome"/>
</dbReference>
<dbReference type="InterPro" id="IPR042097">
    <property type="entry name" value="Aminopeptidase_N-like_N_sf"/>
</dbReference>
<evidence type="ECO:0000256" key="5">
    <source>
        <dbReference type="ARBA" id="ARBA00015611"/>
    </source>
</evidence>
<dbReference type="Gene3D" id="2.60.40.1730">
    <property type="entry name" value="tricorn interacting facor f3 domain"/>
    <property type="match status" value="1"/>
</dbReference>
<dbReference type="InterPro" id="IPR037144">
    <property type="entry name" value="Peptidase_M1_pepN_C_sf"/>
</dbReference>
<dbReference type="EC" id="3.4.11.2" evidence="4"/>
<dbReference type="Pfam" id="PF01433">
    <property type="entry name" value="Peptidase_M1"/>
    <property type="match status" value="1"/>
</dbReference>
<keyword evidence="9" id="KW-0378">Hydrolase</keyword>
<evidence type="ECO:0000259" key="12">
    <source>
        <dbReference type="Pfam" id="PF01433"/>
    </source>
</evidence>
<dbReference type="FunFam" id="3.30.2010.30:FF:000002">
    <property type="entry name" value="Putative aminopeptidase N"/>
    <property type="match status" value="1"/>
</dbReference>
<reference evidence="15" key="1">
    <citation type="submission" date="2020-12" db="EMBL/GenBank/DDBJ databases">
        <title>Desulfobium dissulfuricans gen. nov., sp. nov., a novel mesophilic, sulfate-reducing bacterium isolated from a deep-sea hydrothermal vent.</title>
        <authorList>
            <person name="Hashimoto Y."/>
            <person name="Tame A."/>
            <person name="Sawayama S."/>
            <person name="Miyazaki J."/>
            <person name="Takai K."/>
            <person name="Nakagawa S."/>
        </authorList>
    </citation>
    <scope>NUCLEOTIDE SEQUENCE</scope>
    <source>
        <strain evidence="15">GF1</strain>
    </source>
</reference>
<dbReference type="InterPro" id="IPR027268">
    <property type="entry name" value="Peptidase_M4/M1_CTD_sf"/>
</dbReference>
<keyword evidence="10" id="KW-0862">Zinc</keyword>
<organism evidence="15 16">
    <name type="scientific">Desulfolithobacter dissulfuricans</name>
    <dbReference type="NCBI Taxonomy" id="2795293"/>
    <lineage>
        <taxon>Bacteria</taxon>
        <taxon>Pseudomonadati</taxon>
        <taxon>Thermodesulfobacteriota</taxon>
        <taxon>Desulfobulbia</taxon>
        <taxon>Desulfobulbales</taxon>
        <taxon>Desulfobulbaceae</taxon>
        <taxon>Desulfolithobacter</taxon>
    </lineage>
</organism>
<dbReference type="InterPro" id="IPR024601">
    <property type="entry name" value="Peptidase_M1_pepN_C"/>
</dbReference>
<dbReference type="CDD" id="cd09600">
    <property type="entry name" value="M1_APN"/>
    <property type="match status" value="1"/>
</dbReference>
<dbReference type="GO" id="GO:0008237">
    <property type="term" value="F:metallopeptidase activity"/>
    <property type="evidence" value="ECO:0007669"/>
    <property type="project" value="UniProtKB-KW"/>
</dbReference>
<dbReference type="InterPro" id="IPR035414">
    <property type="entry name" value="Peptidase_M1_pepN_Ig-like"/>
</dbReference>
<evidence type="ECO:0000256" key="8">
    <source>
        <dbReference type="ARBA" id="ARBA00022723"/>
    </source>
</evidence>
<evidence type="ECO:0000256" key="1">
    <source>
        <dbReference type="ARBA" id="ARBA00000098"/>
    </source>
</evidence>
<accession>A0A915U9Z6</accession>
<keyword evidence="16" id="KW-1185">Reference proteome</keyword>
<evidence type="ECO:0000259" key="14">
    <source>
        <dbReference type="Pfam" id="PF17432"/>
    </source>
</evidence>